<dbReference type="PROSITE" id="PS50956">
    <property type="entry name" value="HTH_ASNC_2"/>
    <property type="match status" value="1"/>
</dbReference>
<dbReference type="SMART" id="SM00344">
    <property type="entry name" value="HTH_ASNC"/>
    <property type="match status" value="1"/>
</dbReference>
<dbReference type="InterPro" id="IPR036388">
    <property type="entry name" value="WH-like_DNA-bd_sf"/>
</dbReference>
<dbReference type="Gene3D" id="1.10.10.10">
    <property type="entry name" value="Winged helix-like DNA-binding domain superfamily/Winged helix DNA-binding domain"/>
    <property type="match status" value="1"/>
</dbReference>
<dbReference type="SUPFAM" id="SSF54909">
    <property type="entry name" value="Dimeric alpha+beta barrel"/>
    <property type="match status" value="1"/>
</dbReference>
<name>U3AI88_9RHOB</name>
<dbReference type="RefSeq" id="WP_021692626.1">
    <property type="nucleotide sequence ID" value="NZ_BATB01000004.1"/>
</dbReference>
<protein>
    <submittedName>
        <fullName evidence="5">Transcriptional regulator, AsnC family</fullName>
    </submittedName>
</protein>
<dbReference type="AlphaFoldDB" id="U3AI88"/>
<keyword evidence="6" id="KW-1185">Reference proteome</keyword>
<dbReference type="GO" id="GO:0043200">
    <property type="term" value="P:response to amino acid"/>
    <property type="evidence" value="ECO:0007669"/>
    <property type="project" value="TreeGrafter"/>
</dbReference>
<dbReference type="InterPro" id="IPR000485">
    <property type="entry name" value="AsnC-type_HTH_dom"/>
</dbReference>
<dbReference type="EMBL" id="BATB01000004">
    <property type="protein sequence ID" value="GAD54518.1"/>
    <property type="molecule type" value="Genomic_DNA"/>
</dbReference>
<dbReference type="SUPFAM" id="SSF46785">
    <property type="entry name" value="Winged helix' DNA-binding domain"/>
    <property type="match status" value="1"/>
</dbReference>
<reference evidence="5" key="1">
    <citation type="journal article" date="2013" name="Genome Announc.">
        <title>Draft Genome Sequence of Loktanella cinnabarina LL-001T, Isolated from Deep-Sea Floor Sediment.</title>
        <authorList>
            <person name="Nishi S."/>
            <person name="Tsubouchi T."/>
            <person name="Takaki Y."/>
            <person name="Koyanagi R."/>
            <person name="Satoh N."/>
            <person name="Maruyama T."/>
            <person name="Hatada Y."/>
        </authorList>
    </citation>
    <scope>NUCLEOTIDE SEQUENCE [LARGE SCALE GENOMIC DNA]</scope>
    <source>
        <strain evidence="5">LL-001</strain>
    </source>
</reference>
<evidence type="ECO:0000313" key="5">
    <source>
        <dbReference type="EMBL" id="GAD54518.1"/>
    </source>
</evidence>
<dbReference type="InterPro" id="IPR011991">
    <property type="entry name" value="ArsR-like_HTH"/>
</dbReference>
<comment type="caution">
    <text evidence="5">The sequence shown here is derived from an EMBL/GenBank/DDBJ whole genome shotgun (WGS) entry which is preliminary data.</text>
</comment>
<dbReference type="InterPro" id="IPR019885">
    <property type="entry name" value="Tscrpt_reg_HTH_AsnC-type_CS"/>
</dbReference>
<keyword evidence="3" id="KW-0804">Transcription</keyword>
<keyword evidence="2" id="KW-0238">DNA-binding</keyword>
<organism evidence="5 6">
    <name type="scientific">Limimaricola cinnabarinus LL-001</name>
    <dbReference type="NCBI Taxonomy" id="1337093"/>
    <lineage>
        <taxon>Bacteria</taxon>
        <taxon>Pseudomonadati</taxon>
        <taxon>Pseudomonadota</taxon>
        <taxon>Alphaproteobacteria</taxon>
        <taxon>Rhodobacterales</taxon>
        <taxon>Paracoccaceae</taxon>
        <taxon>Limimaricola</taxon>
    </lineage>
</organism>
<gene>
    <name evidence="5" type="ORF">MBELCI_0570</name>
</gene>
<dbReference type="GO" id="GO:0006355">
    <property type="term" value="P:regulation of DNA-templated transcription"/>
    <property type="evidence" value="ECO:0007669"/>
    <property type="project" value="UniProtKB-ARBA"/>
</dbReference>
<dbReference type="PANTHER" id="PTHR30154">
    <property type="entry name" value="LEUCINE-RESPONSIVE REGULATORY PROTEIN"/>
    <property type="match status" value="1"/>
</dbReference>
<dbReference type="Pfam" id="PF13412">
    <property type="entry name" value="HTH_24"/>
    <property type="match status" value="1"/>
</dbReference>
<dbReference type="Gene3D" id="3.30.70.920">
    <property type="match status" value="1"/>
</dbReference>
<dbReference type="CDD" id="cd00090">
    <property type="entry name" value="HTH_ARSR"/>
    <property type="match status" value="1"/>
</dbReference>
<evidence type="ECO:0000313" key="6">
    <source>
        <dbReference type="Proteomes" id="UP000016566"/>
    </source>
</evidence>
<dbReference type="GO" id="GO:0043565">
    <property type="term" value="F:sequence-specific DNA binding"/>
    <property type="evidence" value="ECO:0007669"/>
    <property type="project" value="InterPro"/>
</dbReference>
<dbReference type="Proteomes" id="UP000016566">
    <property type="component" value="Unassembled WGS sequence"/>
</dbReference>
<accession>U3AI88</accession>
<dbReference type="GO" id="GO:0005829">
    <property type="term" value="C:cytosol"/>
    <property type="evidence" value="ECO:0007669"/>
    <property type="project" value="TreeGrafter"/>
</dbReference>
<dbReference type="PRINTS" id="PR00033">
    <property type="entry name" value="HTHASNC"/>
</dbReference>
<evidence type="ECO:0000256" key="1">
    <source>
        <dbReference type="ARBA" id="ARBA00023015"/>
    </source>
</evidence>
<dbReference type="eggNOG" id="COG1522">
    <property type="taxonomic scope" value="Bacteria"/>
</dbReference>
<dbReference type="Pfam" id="PF01037">
    <property type="entry name" value="AsnC_trans_reg"/>
    <property type="match status" value="1"/>
</dbReference>
<dbReference type="OrthoDB" id="9803143at2"/>
<keyword evidence="1" id="KW-0805">Transcription regulation</keyword>
<dbReference type="InterPro" id="IPR019887">
    <property type="entry name" value="Tscrpt_reg_AsnC/Lrp_C"/>
</dbReference>
<evidence type="ECO:0000256" key="2">
    <source>
        <dbReference type="ARBA" id="ARBA00023125"/>
    </source>
</evidence>
<dbReference type="InterPro" id="IPR011008">
    <property type="entry name" value="Dimeric_a/b-barrel"/>
</dbReference>
<proteinExistence type="predicted"/>
<sequence length="158" mass="17958">MMGGTEITLDETDRRLLRLLQAEPDLTLREVGERLGLSHTPCWRRLTRMREAGVIEERRHIVDPVAAGFDITVFCAVRMNGHSRTHLEEFEAAVVRIAEVVQCYTVSGDHDYLLRVLARSIRHYESTVKNALVQLPHVLSISTSVTLREIKNTTDVPL</sequence>
<evidence type="ECO:0000256" key="3">
    <source>
        <dbReference type="ARBA" id="ARBA00023163"/>
    </source>
</evidence>
<dbReference type="PROSITE" id="PS00519">
    <property type="entry name" value="HTH_ASNC_1"/>
    <property type="match status" value="1"/>
</dbReference>
<evidence type="ECO:0000259" key="4">
    <source>
        <dbReference type="PROSITE" id="PS50956"/>
    </source>
</evidence>
<dbReference type="InterPro" id="IPR036390">
    <property type="entry name" value="WH_DNA-bd_sf"/>
</dbReference>
<feature type="domain" description="HTH asnC-type" evidence="4">
    <location>
        <begin position="9"/>
        <end position="70"/>
    </location>
</feature>
<dbReference type="InterPro" id="IPR019888">
    <property type="entry name" value="Tscrpt_reg_AsnC-like"/>
</dbReference>
<dbReference type="PANTHER" id="PTHR30154:SF34">
    <property type="entry name" value="TRANSCRIPTIONAL REGULATOR AZLB"/>
    <property type="match status" value="1"/>
</dbReference>
<dbReference type="STRING" id="1337093.MBELCI_0570"/>